<name>A0A401IVP8_9LACO</name>
<comment type="caution">
    <text evidence="1">The sequence shown here is derived from an EMBL/GenBank/DDBJ whole genome shotgun (WGS) entry which is preliminary data.</text>
</comment>
<accession>A0A401IVP8</accession>
<dbReference type="RefSeq" id="WP_124978018.1">
    <property type="nucleotide sequence ID" value="NZ_BFFP01000042.1"/>
</dbReference>
<protein>
    <submittedName>
        <fullName evidence="1">Uncharacterized protein</fullName>
    </submittedName>
</protein>
<keyword evidence="2" id="KW-1185">Reference proteome</keyword>
<dbReference type="EMBL" id="BFFP01000042">
    <property type="protein sequence ID" value="GBG95592.1"/>
    <property type="molecule type" value="Genomic_DNA"/>
</dbReference>
<dbReference type="OrthoDB" id="2296476at2"/>
<reference evidence="2" key="1">
    <citation type="journal article" date="2019" name="Int. J. Syst. Evol. Microbiol.">
        <title>Lactobacillus salitolerans sp. nov., a novel lactic acid bacterium isolated from spent mushroom substrates.</title>
        <authorList>
            <person name="Tohno M."/>
            <person name="Tanizawa Y."/>
            <person name="Kojima Y."/>
            <person name="Sakamoto M."/>
            <person name="Nakamura Y."/>
            <person name="Ohkuma M."/>
            <person name="Kobayashi H."/>
        </authorList>
    </citation>
    <scope>NUCLEOTIDE SEQUENCE [LARGE SCALE GENOMIC DNA]</scope>
    <source>
        <strain evidence="2">YK43</strain>
    </source>
</reference>
<proteinExistence type="predicted"/>
<evidence type="ECO:0000313" key="2">
    <source>
        <dbReference type="Proteomes" id="UP000286848"/>
    </source>
</evidence>
<dbReference type="AlphaFoldDB" id="A0A401IVP8"/>
<evidence type="ECO:0000313" key="1">
    <source>
        <dbReference type="EMBL" id="GBG95592.1"/>
    </source>
</evidence>
<dbReference type="Proteomes" id="UP000286848">
    <property type="component" value="Unassembled WGS sequence"/>
</dbReference>
<gene>
    <name evidence="1" type="ORF">LFYK43_20510</name>
</gene>
<organism evidence="1 2">
    <name type="scientific">Ligilactobacillus salitolerans</name>
    <dbReference type="NCBI Taxonomy" id="1808352"/>
    <lineage>
        <taxon>Bacteria</taxon>
        <taxon>Bacillati</taxon>
        <taxon>Bacillota</taxon>
        <taxon>Bacilli</taxon>
        <taxon>Lactobacillales</taxon>
        <taxon>Lactobacillaceae</taxon>
        <taxon>Ligilactobacillus</taxon>
    </lineage>
</organism>
<sequence length="163" mass="18437">MQITVNDYLESVTNEQYEIKQVEAPVDKFEQEGEKLVQLLCHNFQDLVNAGKLAQSRILLTTKDEPVLIYLESGIINLPFANIKQVDNFFAEPENEVEVKVNLIVESPQVNASGLRIDEICSVEQLNEQTEQYLATVNTKIQELLTVIQENAAAQDQEATDKK</sequence>